<sequence>MSDDNIKKYGEVCFTLLNGTYITGMDIPEGKYKLVAKHGCGDVYSSNEEMGINEYMEAETKIDDSDEDNQNATEFSNLVLKVGDKITIVDSLVLEFSSKNANLTQSIVRKEIGKEVTLKKGVYTCGKDFEIGIYDIVLVEDGGSIEIETEGVGNFANSYIFGPDYKDIKEIRNYDFEIGEKIHIYGKNLVIKLSPSKNNWLFGK</sequence>
<dbReference type="HOGENOM" id="CLU_107968_0_0_0"/>
<evidence type="ECO:0000313" key="2">
    <source>
        <dbReference type="Proteomes" id="UP000002799"/>
    </source>
</evidence>
<evidence type="ECO:0000313" key="1">
    <source>
        <dbReference type="EMBL" id="EEO42043.1"/>
    </source>
</evidence>
<name>A0A140PQN6_9FUSO</name>
<dbReference type="AlphaFoldDB" id="A0A140PQN6"/>
<proteinExistence type="predicted"/>
<dbReference type="Proteomes" id="UP000002799">
    <property type="component" value="Chromosome"/>
</dbReference>
<dbReference type="RefSeq" id="WP_008692032.1">
    <property type="nucleotide sequence ID" value="NZ_AKBT01000001.1"/>
</dbReference>
<dbReference type="GeneID" id="79809827"/>
<dbReference type="KEGG" id="fne:FSDG_00602"/>
<accession>A0A140PQN6</accession>
<reference evidence="1 2" key="1">
    <citation type="submission" date="2013-11" db="EMBL/GenBank/DDBJ databases">
        <title>The Genome Sequence of Fusobacterium sp. 7_1.</title>
        <authorList>
            <consortium name="The Broad Institute Genome Sequencing Platform"/>
            <person name="Earl A."/>
            <person name="Ward D."/>
            <person name="Feldgarden M."/>
            <person name="Gevers D."/>
            <person name="Strauss J."/>
            <person name="Ambrose C.E."/>
            <person name="Allen-Vercoe E."/>
            <person name="Walker B."/>
            <person name="Young S.K."/>
            <person name="Zeng Q."/>
            <person name="Gargeya S."/>
            <person name="Fitzgerald M."/>
            <person name="Haas B."/>
            <person name="Abouelleil A."/>
            <person name="Alvarado L."/>
            <person name="Arachchi H.M."/>
            <person name="Berlin A.M."/>
            <person name="Chapman S.B."/>
            <person name="Goldberg J."/>
            <person name="Griggs A."/>
            <person name="Gujja S."/>
            <person name="Hansen M."/>
            <person name="Howarth C."/>
            <person name="Imamovic A."/>
            <person name="Larimer J."/>
            <person name="McCowen C."/>
            <person name="Montmayeur A."/>
            <person name="Murphy C."/>
            <person name="Neiman D."/>
            <person name="Pearson M."/>
            <person name="Priest M."/>
            <person name="Roberts A."/>
            <person name="Saif S."/>
            <person name="Shea T."/>
            <person name="Sisk P."/>
            <person name="Sykes S."/>
            <person name="Wortman J."/>
            <person name="Nusbaum C."/>
            <person name="Birren B."/>
        </authorList>
    </citation>
    <scope>NUCLEOTIDE SEQUENCE [LARGE SCALE GENOMIC DNA]</scope>
    <source>
        <strain evidence="1 2">7_1</strain>
    </source>
</reference>
<protein>
    <submittedName>
        <fullName evidence="1">Uncharacterized protein</fullName>
    </submittedName>
</protein>
<gene>
    <name evidence="1" type="ORF">FSDG_00602</name>
</gene>
<organism evidence="1 2">
    <name type="scientific">Fusobacterium animalis 7_1</name>
    <dbReference type="NCBI Taxonomy" id="457405"/>
    <lineage>
        <taxon>Bacteria</taxon>
        <taxon>Fusobacteriati</taxon>
        <taxon>Fusobacteriota</taxon>
        <taxon>Fusobacteriia</taxon>
        <taxon>Fusobacteriales</taxon>
        <taxon>Fusobacteriaceae</taxon>
        <taxon>Fusobacterium</taxon>
    </lineage>
</organism>
<dbReference type="EMBL" id="CP007062">
    <property type="protein sequence ID" value="EEO42043.1"/>
    <property type="molecule type" value="Genomic_DNA"/>
</dbReference>